<accession>A0ABU0JRF4</accession>
<protein>
    <submittedName>
        <fullName evidence="12">Preprotein translocase subunit YajC</fullName>
    </submittedName>
</protein>
<gene>
    <name evidence="12" type="ORF">QOZ93_001418</name>
</gene>
<evidence type="ECO:0000256" key="4">
    <source>
        <dbReference type="ARBA" id="ARBA00022475"/>
    </source>
</evidence>
<dbReference type="NCBIfam" id="TIGR00739">
    <property type="entry name" value="yajC"/>
    <property type="match status" value="1"/>
</dbReference>
<keyword evidence="8" id="KW-0811">Translocation</keyword>
<feature type="transmembrane region" description="Helical" evidence="11">
    <location>
        <begin position="6"/>
        <end position="24"/>
    </location>
</feature>
<keyword evidence="9 11" id="KW-0472">Membrane</keyword>
<evidence type="ECO:0000313" key="12">
    <source>
        <dbReference type="EMBL" id="MDQ0479677.1"/>
    </source>
</evidence>
<name>A0ABU0JRF4_HATLI</name>
<evidence type="ECO:0000256" key="2">
    <source>
        <dbReference type="ARBA" id="ARBA00006742"/>
    </source>
</evidence>
<dbReference type="RefSeq" id="WP_111943493.1">
    <property type="nucleotide sequence ID" value="NZ_BAAACJ010000005.1"/>
</dbReference>
<evidence type="ECO:0000256" key="8">
    <source>
        <dbReference type="ARBA" id="ARBA00023010"/>
    </source>
</evidence>
<keyword evidence="3" id="KW-0813">Transport</keyword>
<proteinExistence type="inferred from homology"/>
<comment type="subcellular location">
    <subcellularLocation>
        <location evidence="1">Cell membrane</location>
        <topology evidence="1">Single-pass membrane protein</topology>
    </subcellularLocation>
</comment>
<keyword evidence="4" id="KW-1003">Cell membrane</keyword>
<dbReference type="InterPro" id="IPR003849">
    <property type="entry name" value="Preprotein_translocase_YajC"/>
</dbReference>
<evidence type="ECO:0000256" key="3">
    <source>
        <dbReference type="ARBA" id="ARBA00022448"/>
    </source>
</evidence>
<feature type="region of interest" description="Disordered" evidence="10">
    <location>
        <begin position="93"/>
        <end position="115"/>
    </location>
</feature>
<evidence type="ECO:0000256" key="7">
    <source>
        <dbReference type="ARBA" id="ARBA00022989"/>
    </source>
</evidence>
<evidence type="ECO:0000256" key="9">
    <source>
        <dbReference type="ARBA" id="ARBA00023136"/>
    </source>
</evidence>
<dbReference type="Proteomes" id="UP001224418">
    <property type="component" value="Unassembled WGS sequence"/>
</dbReference>
<evidence type="ECO:0000256" key="6">
    <source>
        <dbReference type="ARBA" id="ARBA00022927"/>
    </source>
</evidence>
<comment type="caution">
    <text evidence="12">The sequence shown here is derived from an EMBL/GenBank/DDBJ whole genome shotgun (WGS) entry which is preliminary data.</text>
</comment>
<sequence>MSQTLVGLLPLVLMMVLLYAVMIIPEKKRRKKYEGMLNELKVNDEILTKGGIMGRIITVDNEFIVLESGPSRARIKLHKNGIASVLNSRDEEVKEDKNTKEVKETEEFKEVKEDK</sequence>
<reference evidence="12 13" key="1">
    <citation type="submission" date="2023-07" db="EMBL/GenBank/DDBJ databases">
        <title>Genomic Encyclopedia of Type Strains, Phase IV (KMG-IV): sequencing the most valuable type-strain genomes for metagenomic binning, comparative biology and taxonomic classification.</title>
        <authorList>
            <person name="Goeker M."/>
        </authorList>
    </citation>
    <scope>NUCLEOTIDE SEQUENCE [LARGE SCALE GENOMIC DNA]</scope>
    <source>
        <strain evidence="12 13">DSM 1400</strain>
    </source>
</reference>
<comment type="similarity">
    <text evidence="2">Belongs to the YajC family.</text>
</comment>
<evidence type="ECO:0000256" key="11">
    <source>
        <dbReference type="SAM" id="Phobius"/>
    </source>
</evidence>
<dbReference type="Pfam" id="PF02699">
    <property type="entry name" value="YajC"/>
    <property type="match status" value="1"/>
</dbReference>
<keyword evidence="5 11" id="KW-0812">Transmembrane</keyword>
<dbReference type="PANTHER" id="PTHR33909:SF1">
    <property type="entry name" value="SEC TRANSLOCON ACCESSORY COMPLEX SUBUNIT YAJC"/>
    <property type="match status" value="1"/>
</dbReference>
<evidence type="ECO:0000256" key="5">
    <source>
        <dbReference type="ARBA" id="ARBA00022692"/>
    </source>
</evidence>
<dbReference type="EMBL" id="JAUSWN010000010">
    <property type="protein sequence ID" value="MDQ0479677.1"/>
    <property type="molecule type" value="Genomic_DNA"/>
</dbReference>
<evidence type="ECO:0000313" key="13">
    <source>
        <dbReference type="Proteomes" id="UP001224418"/>
    </source>
</evidence>
<evidence type="ECO:0000256" key="10">
    <source>
        <dbReference type="SAM" id="MobiDB-lite"/>
    </source>
</evidence>
<evidence type="ECO:0000256" key="1">
    <source>
        <dbReference type="ARBA" id="ARBA00004162"/>
    </source>
</evidence>
<dbReference type="PRINTS" id="PR01853">
    <property type="entry name" value="YAJCTRNLCASE"/>
</dbReference>
<keyword evidence="13" id="KW-1185">Reference proteome</keyword>
<organism evidence="12 13">
    <name type="scientific">Hathewaya limosa</name>
    <name type="common">Clostridium limosum</name>
    <dbReference type="NCBI Taxonomy" id="1536"/>
    <lineage>
        <taxon>Bacteria</taxon>
        <taxon>Bacillati</taxon>
        <taxon>Bacillota</taxon>
        <taxon>Clostridia</taxon>
        <taxon>Eubacteriales</taxon>
        <taxon>Clostridiaceae</taxon>
        <taxon>Hathewaya</taxon>
    </lineage>
</organism>
<dbReference type="SMART" id="SM01323">
    <property type="entry name" value="YajC"/>
    <property type="match status" value="1"/>
</dbReference>
<dbReference type="PANTHER" id="PTHR33909">
    <property type="entry name" value="SEC TRANSLOCON ACCESSORY COMPLEX SUBUNIT YAJC"/>
    <property type="match status" value="1"/>
</dbReference>
<keyword evidence="7 11" id="KW-1133">Transmembrane helix</keyword>
<keyword evidence="6" id="KW-0653">Protein transport</keyword>